<accession>A0ABR6CVI7</accession>
<keyword evidence="2" id="KW-1185">Reference proteome</keyword>
<sequence length="62" mass="6864">MILSLSEELHLFSQELQRFLSPVVLQDIAKQVGFVNDLVSIKQTNSSPFADGSVRKSLAHHG</sequence>
<evidence type="ECO:0008006" key="3">
    <source>
        <dbReference type="Google" id="ProtNLM"/>
    </source>
</evidence>
<comment type="caution">
    <text evidence="1">The sequence shown here is derived from an EMBL/GenBank/DDBJ whole genome shotgun (WGS) entry which is preliminary data.</text>
</comment>
<name>A0ABR6CVI7_9BACI</name>
<reference evidence="1 2" key="1">
    <citation type="submission" date="2020-08" db="EMBL/GenBank/DDBJ databases">
        <title>Genomic Encyclopedia of Type Strains, Phase IV (KMG-IV): sequencing the most valuable type-strain genomes for metagenomic binning, comparative biology and taxonomic classification.</title>
        <authorList>
            <person name="Goeker M."/>
        </authorList>
    </citation>
    <scope>NUCLEOTIDE SEQUENCE [LARGE SCALE GENOMIC DNA]</scope>
    <source>
        <strain evidence="1 2">DSM 105481</strain>
    </source>
</reference>
<proteinExistence type="predicted"/>
<gene>
    <name evidence="1" type="ORF">HNP81_003652</name>
</gene>
<dbReference type="Proteomes" id="UP000626697">
    <property type="component" value="Unassembled WGS sequence"/>
</dbReference>
<dbReference type="EMBL" id="JACJHX010000013">
    <property type="protein sequence ID" value="MBA9028332.1"/>
    <property type="molecule type" value="Genomic_DNA"/>
</dbReference>
<evidence type="ECO:0000313" key="2">
    <source>
        <dbReference type="Proteomes" id="UP000626697"/>
    </source>
</evidence>
<evidence type="ECO:0000313" key="1">
    <source>
        <dbReference type="EMBL" id="MBA9028332.1"/>
    </source>
</evidence>
<protein>
    <recommendedName>
        <fullName evidence="3">Transposase</fullName>
    </recommendedName>
</protein>
<organism evidence="1 2">
    <name type="scientific">Peribacillus huizhouensis</name>
    <dbReference type="NCBI Taxonomy" id="1501239"/>
    <lineage>
        <taxon>Bacteria</taxon>
        <taxon>Bacillati</taxon>
        <taxon>Bacillota</taxon>
        <taxon>Bacilli</taxon>
        <taxon>Bacillales</taxon>
        <taxon>Bacillaceae</taxon>
        <taxon>Peribacillus</taxon>
    </lineage>
</organism>